<dbReference type="InterPro" id="IPR050574">
    <property type="entry name" value="HPF/YfiA_ribosome-assoc"/>
</dbReference>
<comment type="subunit">
    <text evidence="3">Associates exclusively with 100S ribosomes, which are dimers of 70S ribosomes.</text>
</comment>
<dbReference type="PANTHER" id="PTHR33231">
    <property type="entry name" value="30S RIBOSOMAL PROTEIN"/>
    <property type="match status" value="1"/>
</dbReference>
<dbReference type="RefSeq" id="WP_076755002.1">
    <property type="nucleotide sequence ID" value="NZ_CP023018.1"/>
</dbReference>
<keyword evidence="8" id="KW-1185">Reference proteome</keyword>
<dbReference type="PANTHER" id="PTHR33231:SF1">
    <property type="entry name" value="30S RIBOSOMAL PROTEIN"/>
    <property type="match status" value="1"/>
</dbReference>
<evidence type="ECO:0000256" key="4">
    <source>
        <dbReference type="ARBA" id="ARBA00041148"/>
    </source>
</evidence>
<proteinExistence type="inferred from homology"/>
<dbReference type="InterPro" id="IPR036567">
    <property type="entry name" value="RHF-like"/>
</dbReference>
<dbReference type="CDD" id="cd00552">
    <property type="entry name" value="RaiA"/>
    <property type="match status" value="1"/>
</dbReference>
<organism evidence="7 8">
    <name type="scientific">Ectothiorhodosinus mongolicus</name>
    <dbReference type="NCBI Taxonomy" id="233100"/>
    <lineage>
        <taxon>Bacteria</taxon>
        <taxon>Pseudomonadati</taxon>
        <taxon>Pseudomonadota</taxon>
        <taxon>Gammaproteobacteria</taxon>
        <taxon>Chromatiales</taxon>
        <taxon>Ectothiorhodospiraceae</taxon>
        <taxon>Ectothiorhodosinus</taxon>
    </lineage>
</organism>
<evidence type="ECO:0000256" key="5">
    <source>
        <dbReference type="ARBA" id="ARBA00041319"/>
    </source>
</evidence>
<reference evidence="7 8" key="1">
    <citation type="submission" date="2017-01" db="EMBL/GenBank/DDBJ databases">
        <authorList>
            <person name="Mah S.A."/>
            <person name="Swanson W.J."/>
            <person name="Moy G.W."/>
            <person name="Vacquier V.D."/>
        </authorList>
    </citation>
    <scope>NUCLEOTIDE SEQUENCE [LARGE SCALE GENOMIC DNA]</scope>
    <source>
        <strain evidence="7 8">M9</strain>
    </source>
</reference>
<dbReference type="Proteomes" id="UP000223759">
    <property type="component" value="Unassembled WGS sequence"/>
</dbReference>
<evidence type="ECO:0000313" key="7">
    <source>
        <dbReference type="EMBL" id="SIT66972.1"/>
    </source>
</evidence>
<evidence type="ECO:0000256" key="6">
    <source>
        <dbReference type="SAM" id="MobiDB-lite"/>
    </source>
</evidence>
<dbReference type="STRING" id="233100.SAMN05216526_0733"/>
<dbReference type="GO" id="GO:0043024">
    <property type="term" value="F:ribosomal small subunit binding"/>
    <property type="evidence" value="ECO:0007669"/>
    <property type="project" value="TreeGrafter"/>
</dbReference>
<evidence type="ECO:0000256" key="2">
    <source>
        <dbReference type="ARBA" id="ARBA00038434"/>
    </source>
</evidence>
<accession>A0A1R3VTE0</accession>
<dbReference type="EMBL" id="FTPK01000001">
    <property type="protein sequence ID" value="SIT66972.1"/>
    <property type="molecule type" value="Genomic_DNA"/>
</dbReference>
<evidence type="ECO:0000313" key="8">
    <source>
        <dbReference type="Proteomes" id="UP000223759"/>
    </source>
</evidence>
<dbReference type="Pfam" id="PF02482">
    <property type="entry name" value="Ribosomal_S30AE"/>
    <property type="match status" value="1"/>
</dbReference>
<sequence length="107" mass="12375">MQINVTGHHVELTDALRNIINEKFERLERHFDNVIDVHVVLTVEKLQQKAEATILVSGNRIHAEASNTDMYAAIDAMIDKLDRQVVKHKEKLKDHHRAEGSHRNHLE</sequence>
<gene>
    <name evidence="7" type="ORF">SAMN05216526_0733</name>
</gene>
<protein>
    <recommendedName>
        <fullName evidence="4">Ribosome hibernation promoting factor</fullName>
    </recommendedName>
    <alternativeName>
        <fullName evidence="5">Hibernation factor HPF</fullName>
    </alternativeName>
</protein>
<dbReference type="AlphaFoldDB" id="A0A1R3VTE0"/>
<comment type="similarity">
    <text evidence="2">Belongs to the HPF/YfiA ribosome-associated protein family. Short HPF subfamily.</text>
</comment>
<keyword evidence="1" id="KW-0810">Translation regulation</keyword>
<feature type="region of interest" description="Disordered" evidence="6">
    <location>
        <begin position="87"/>
        <end position="107"/>
    </location>
</feature>
<dbReference type="GO" id="GO:0045900">
    <property type="term" value="P:negative regulation of translational elongation"/>
    <property type="evidence" value="ECO:0007669"/>
    <property type="project" value="TreeGrafter"/>
</dbReference>
<dbReference type="SUPFAM" id="SSF69754">
    <property type="entry name" value="Ribosome binding protein Y (YfiA homologue)"/>
    <property type="match status" value="1"/>
</dbReference>
<dbReference type="InterPro" id="IPR003489">
    <property type="entry name" value="RHF/RaiA"/>
</dbReference>
<dbReference type="NCBIfam" id="TIGR00741">
    <property type="entry name" value="yfiA"/>
    <property type="match status" value="1"/>
</dbReference>
<dbReference type="OrthoDB" id="9795980at2"/>
<dbReference type="GO" id="GO:0022627">
    <property type="term" value="C:cytosolic small ribosomal subunit"/>
    <property type="evidence" value="ECO:0007669"/>
    <property type="project" value="TreeGrafter"/>
</dbReference>
<evidence type="ECO:0000256" key="1">
    <source>
        <dbReference type="ARBA" id="ARBA00022845"/>
    </source>
</evidence>
<dbReference type="FunFam" id="3.30.160.100:FF:000001">
    <property type="entry name" value="Ribosome hibernation promoting factor"/>
    <property type="match status" value="1"/>
</dbReference>
<name>A0A1R3VTE0_9GAMM</name>
<evidence type="ECO:0000256" key="3">
    <source>
        <dbReference type="ARBA" id="ARBA00038695"/>
    </source>
</evidence>
<dbReference type="Gene3D" id="3.30.160.100">
    <property type="entry name" value="Ribosome hibernation promotion factor-like"/>
    <property type="match status" value="1"/>
</dbReference>